<dbReference type="EMBL" id="KI392510">
    <property type="protein sequence ID" value="ERN15166.1"/>
    <property type="molecule type" value="Genomic_DNA"/>
</dbReference>
<dbReference type="Gramene" id="ERN15166">
    <property type="protein sequence ID" value="ERN15166"/>
    <property type="gene ID" value="AMTR_s00056p00141960"/>
</dbReference>
<evidence type="ECO:0000256" key="1">
    <source>
        <dbReference type="SAM" id="Phobius"/>
    </source>
</evidence>
<protein>
    <submittedName>
        <fullName evidence="2">Uncharacterized protein</fullName>
    </submittedName>
</protein>
<name>U5CPS3_AMBTC</name>
<accession>U5CPS3</accession>
<feature type="transmembrane region" description="Helical" evidence="1">
    <location>
        <begin position="29"/>
        <end position="53"/>
    </location>
</feature>
<reference evidence="3" key="1">
    <citation type="journal article" date="2013" name="Science">
        <title>The Amborella genome and the evolution of flowering plants.</title>
        <authorList>
            <consortium name="Amborella Genome Project"/>
        </authorList>
    </citation>
    <scope>NUCLEOTIDE SEQUENCE [LARGE SCALE GENOMIC DNA]</scope>
</reference>
<dbReference type="HOGENOM" id="CLU_2076270_0_0_1"/>
<dbReference type="Proteomes" id="UP000017836">
    <property type="component" value="Unassembled WGS sequence"/>
</dbReference>
<sequence length="118" mass="12854">MLTNASPAPSPSVITSSVVFQRRSSHFPLGWALAIMGIGLILVLAIILICISFKLLTCHSEIQAGSEKEIDSKDSHKLPILRRTSFCYPSGRYLCCRTEKLAAGAASHRQLNIPKGFV</sequence>
<proteinExistence type="predicted"/>
<organism evidence="2 3">
    <name type="scientific">Amborella trichopoda</name>
    <dbReference type="NCBI Taxonomy" id="13333"/>
    <lineage>
        <taxon>Eukaryota</taxon>
        <taxon>Viridiplantae</taxon>
        <taxon>Streptophyta</taxon>
        <taxon>Embryophyta</taxon>
        <taxon>Tracheophyta</taxon>
        <taxon>Spermatophyta</taxon>
        <taxon>Magnoliopsida</taxon>
        <taxon>Amborellales</taxon>
        <taxon>Amborellaceae</taxon>
        <taxon>Amborella</taxon>
    </lineage>
</organism>
<keyword evidence="1" id="KW-0472">Membrane</keyword>
<evidence type="ECO:0000313" key="2">
    <source>
        <dbReference type="EMBL" id="ERN15166.1"/>
    </source>
</evidence>
<keyword evidence="1" id="KW-0812">Transmembrane</keyword>
<evidence type="ECO:0000313" key="3">
    <source>
        <dbReference type="Proteomes" id="UP000017836"/>
    </source>
</evidence>
<keyword evidence="1" id="KW-1133">Transmembrane helix</keyword>
<gene>
    <name evidence="2" type="ORF">AMTR_s00056p00141960</name>
</gene>
<keyword evidence="3" id="KW-1185">Reference proteome</keyword>
<dbReference type="AlphaFoldDB" id="U5CPS3"/>